<dbReference type="Bgee" id="FBgn0196156">
    <property type="expression patterns" value="Expressed in embryo and 3 other cell types or tissues"/>
</dbReference>
<evidence type="ECO:0000313" key="1">
    <source>
        <dbReference type="EMBL" id="EDX16641.1"/>
    </source>
</evidence>
<dbReference type="HOGENOM" id="CLU_2645035_0_0_1"/>
<sequence>EIKRLDGPISDITSNFNPPDLDSDIYIVAFVLEKFPYHVFYTKIVQNCGSFKKRTQLDARSNIIKKCISNLNWLIVL</sequence>
<protein>
    <submittedName>
        <fullName evidence="1">GD24837</fullName>
    </submittedName>
</protein>
<name>B4NUJ4_DROSI</name>
<dbReference type="Proteomes" id="UP000000304">
    <property type="component" value="Unassembled WGS sequence"/>
</dbReference>
<evidence type="ECO:0000313" key="2">
    <source>
        <dbReference type="Proteomes" id="UP000000304"/>
    </source>
</evidence>
<dbReference type="EMBL" id="CH984035">
    <property type="protein sequence ID" value="EDX16641.1"/>
    <property type="molecule type" value="Genomic_DNA"/>
</dbReference>
<dbReference type="AlphaFoldDB" id="B4NUJ4"/>
<feature type="non-terminal residue" evidence="1">
    <location>
        <position position="1"/>
    </location>
</feature>
<accession>B4NUJ4</accession>
<organism evidence="1 2">
    <name type="scientific">Drosophila simulans</name>
    <name type="common">Fruit fly</name>
    <dbReference type="NCBI Taxonomy" id="7240"/>
    <lineage>
        <taxon>Eukaryota</taxon>
        <taxon>Metazoa</taxon>
        <taxon>Ecdysozoa</taxon>
        <taxon>Arthropoda</taxon>
        <taxon>Hexapoda</taxon>
        <taxon>Insecta</taxon>
        <taxon>Pterygota</taxon>
        <taxon>Neoptera</taxon>
        <taxon>Endopterygota</taxon>
        <taxon>Diptera</taxon>
        <taxon>Brachycera</taxon>
        <taxon>Muscomorpha</taxon>
        <taxon>Ephydroidea</taxon>
        <taxon>Drosophilidae</taxon>
        <taxon>Drosophila</taxon>
        <taxon>Sophophora</taxon>
    </lineage>
</organism>
<gene>
    <name evidence="1" type="primary">Dsim\GD24837</name>
    <name evidence="1" type="ORF">Dsim_GD24837</name>
</gene>
<dbReference type="OrthoDB" id="10067824at2759"/>
<keyword evidence="2" id="KW-1185">Reference proteome</keyword>
<reference evidence="1 2" key="1">
    <citation type="journal article" date="2007" name="Nature">
        <title>Evolution of genes and genomes on the Drosophila phylogeny.</title>
        <authorList>
            <consortium name="Drosophila 12 Genomes Consortium"/>
            <person name="Clark A.G."/>
            <person name="Eisen M.B."/>
            <person name="Smith D.R."/>
            <person name="Bergman C.M."/>
            <person name="Oliver B."/>
            <person name="Markow T.A."/>
            <person name="Kaufman T.C."/>
            <person name="Kellis M."/>
            <person name="Gelbart W."/>
            <person name="Iyer V.N."/>
            <person name="Pollard D.A."/>
            <person name="Sackton T.B."/>
            <person name="Larracuente A.M."/>
            <person name="Singh N.D."/>
            <person name="Abad J.P."/>
            <person name="Abt D.N."/>
            <person name="Adryan B."/>
            <person name="Aguade M."/>
            <person name="Akashi H."/>
            <person name="Anderson W.W."/>
            <person name="Aquadro C.F."/>
            <person name="Ardell D.H."/>
            <person name="Arguello R."/>
            <person name="Artieri C.G."/>
            <person name="Barbash D.A."/>
            <person name="Barker D."/>
            <person name="Barsanti P."/>
            <person name="Batterham P."/>
            <person name="Batzoglou S."/>
            <person name="Begun D."/>
            <person name="Bhutkar A."/>
            <person name="Blanco E."/>
            <person name="Bosak S.A."/>
            <person name="Bradley R.K."/>
            <person name="Brand A.D."/>
            <person name="Brent M.R."/>
            <person name="Brooks A.N."/>
            <person name="Brown R.H."/>
            <person name="Butlin R.K."/>
            <person name="Caggese C."/>
            <person name="Calvi B.R."/>
            <person name="Bernardo de Carvalho A."/>
            <person name="Caspi A."/>
            <person name="Castrezana S."/>
            <person name="Celniker S.E."/>
            <person name="Chang J.L."/>
            <person name="Chapple C."/>
            <person name="Chatterji S."/>
            <person name="Chinwalla A."/>
            <person name="Civetta A."/>
            <person name="Clifton S.W."/>
            <person name="Comeron J.M."/>
            <person name="Costello J.C."/>
            <person name="Coyne J.A."/>
            <person name="Daub J."/>
            <person name="David R.G."/>
            <person name="Delcher A.L."/>
            <person name="Delehaunty K."/>
            <person name="Do C.B."/>
            <person name="Ebling H."/>
            <person name="Edwards K."/>
            <person name="Eickbush T."/>
            <person name="Evans J.D."/>
            <person name="Filipski A."/>
            <person name="Findeiss S."/>
            <person name="Freyhult E."/>
            <person name="Fulton L."/>
            <person name="Fulton R."/>
            <person name="Garcia A.C."/>
            <person name="Gardiner A."/>
            <person name="Garfield D.A."/>
            <person name="Garvin B.E."/>
            <person name="Gibson G."/>
            <person name="Gilbert D."/>
            <person name="Gnerre S."/>
            <person name="Godfrey J."/>
            <person name="Good R."/>
            <person name="Gotea V."/>
            <person name="Gravely B."/>
            <person name="Greenberg A.J."/>
            <person name="Griffiths-Jones S."/>
            <person name="Gross S."/>
            <person name="Guigo R."/>
            <person name="Gustafson E.A."/>
            <person name="Haerty W."/>
            <person name="Hahn M.W."/>
            <person name="Halligan D.L."/>
            <person name="Halpern A.L."/>
            <person name="Halter G.M."/>
            <person name="Han M.V."/>
            <person name="Heger A."/>
            <person name="Hillier L."/>
            <person name="Hinrichs A.S."/>
            <person name="Holmes I."/>
            <person name="Hoskins R.A."/>
            <person name="Hubisz M.J."/>
            <person name="Hultmark D."/>
            <person name="Huntley M.A."/>
            <person name="Jaffe D.B."/>
            <person name="Jagadeeshan S."/>
            <person name="Jeck W.R."/>
            <person name="Johnson J."/>
            <person name="Jones C.D."/>
            <person name="Jordan W.C."/>
            <person name="Karpen G.H."/>
            <person name="Kataoka E."/>
            <person name="Keightley P.D."/>
            <person name="Kheradpour P."/>
            <person name="Kirkness E.F."/>
            <person name="Koerich L.B."/>
            <person name="Kristiansen K."/>
            <person name="Kudrna D."/>
            <person name="Kulathinal R.J."/>
            <person name="Kumar S."/>
            <person name="Kwok R."/>
            <person name="Lander E."/>
            <person name="Langley C.H."/>
            <person name="Lapoint R."/>
            <person name="Lazzaro B.P."/>
            <person name="Lee S.J."/>
            <person name="Levesque L."/>
            <person name="Li R."/>
            <person name="Lin C.F."/>
            <person name="Lin M.F."/>
            <person name="Lindblad-Toh K."/>
            <person name="Llopart A."/>
            <person name="Long M."/>
            <person name="Low L."/>
            <person name="Lozovsky E."/>
            <person name="Lu J."/>
            <person name="Luo M."/>
            <person name="Machado C.A."/>
            <person name="Makalowski W."/>
            <person name="Marzo M."/>
            <person name="Matsuda M."/>
            <person name="Matzkin L."/>
            <person name="McAllister B."/>
            <person name="McBride C.S."/>
            <person name="McKernan B."/>
            <person name="McKernan K."/>
            <person name="Mendez-Lago M."/>
            <person name="Minx P."/>
            <person name="Mollenhauer M.U."/>
            <person name="Montooth K."/>
            <person name="Mount S.M."/>
            <person name="Mu X."/>
            <person name="Myers E."/>
            <person name="Negre B."/>
            <person name="Newfeld S."/>
            <person name="Nielsen R."/>
            <person name="Noor M.A."/>
            <person name="O'Grady P."/>
            <person name="Pachter L."/>
            <person name="Papaceit M."/>
            <person name="Parisi M.J."/>
            <person name="Parisi M."/>
            <person name="Parts L."/>
            <person name="Pedersen J.S."/>
            <person name="Pesole G."/>
            <person name="Phillippy A.M."/>
            <person name="Ponting C.P."/>
            <person name="Pop M."/>
            <person name="Porcelli D."/>
            <person name="Powell J.R."/>
            <person name="Prohaska S."/>
            <person name="Pruitt K."/>
            <person name="Puig M."/>
            <person name="Quesneville H."/>
            <person name="Ram K.R."/>
            <person name="Rand D."/>
            <person name="Rasmussen M.D."/>
            <person name="Reed L.K."/>
            <person name="Reenan R."/>
            <person name="Reily A."/>
            <person name="Remington K.A."/>
            <person name="Rieger T.T."/>
            <person name="Ritchie M.G."/>
            <person name="Robin C."/>
            <person name="Rogers Y.H."/>
            <person name="Rohde C."/>
            <person name="Rozas J."/>
            <person name="Rubenfield M.J."/>
            <person name="Ruiz A."/>
            <person name="Russo S."/>
            <person name="Salzberg S.L."/>
            <person name="Sanchez-Gracia A."/>
            <person name="Saranga D.J."/>
            <person name="Sato H."/>
            <person name="Schaeffer S.W."/>
            <person name="Schatz M.C."/>
            <person name="Schlenke T."/>
            <person name="Schwartz R."/>
            <person name="Segarra C."/>
            <person name="Singh R.S."/>
            <person name="Sirot L."/>
            <person name="Sirota M."/>
            <person name="Sisneros N.B."/>
            <person name="Smith C.D."/>
            <person name="Smith T.F."/>
            <person name="Spieth J."/>
            <person name="Stage D.E."/>
            <person name="Stark A."/>
            <person name="Stephan W."/>
            <person name="Strausberg R.L."/>
            <person name="Strempel S."/>
            <person name="Sturgill D."/>
            <person name="Sutton G."/>
            <person name="Sutton G.G."/>
            <person name="Tao W."/>
            <person name="Teichmann S."/>
            <person name="Tobari Y.N."/>
            <person name="Tomimura Y."/>
            <person name="Tsolas J.M."/>
            <person name="Valente V.L."/>
            <person name="Venter E."/>
            <person name="Venter J.C."/>
            <person name="Vicario S."/>
            <person name="Vieira F.G."/>
            <person name="Vilella A.J."/>
            <person name="Villasante A."/>
            <person name="Walenz B."/>
            <person name="Wang J."/>
            <person name="Wasserman M."/>
            <person name="Watts T."/>
            <person name="Wilson D."/>
            <person name="Wilson R.K."/>
            <person name="Wing R.A."/>
            <person name="Wolfner M.F."/>
            <person name="Wong A."/>
            <person name="Wong G.K."/>
            <person name="Wu C.I."/>
            <person name="Wu G."/>
            <person name="Yamamoto D."/>
            <person name="Yang H.P."/>
            <person name="Yang S.P."/>
            <person name="Yorke J.A."/>
            <person name="Yoshida K."/>
            <person name="Zdobnov E."/>
            <person name="Zhang P."/>
            <person name="Zhang Y."/>
            <person name="Zimin A.V."/>
            <person name="Baldwin J."/>
            <person name="Abdouelleil A."/>
            <person name="Abdulkadir J."/>
            <person name="Abebe A."/>
            <person name="Abera B."/>
            <person name="Abreu J."/>
            <person name="Acer S.C."/>
            <person name="Aftuck L."/>
            <person name="Alexander A."/>
            <person name="An P."/>
            <person name="Anderson E."/>
            <person name="Anderson S."/>
            <person name="Arachi H."/>
            <person name="Azer M."/>
            <person name="Bachantsang P."/>
            <person name="Barry A."/>
            <person name="Bayul T."/>
            <person name="Berlin A."/>
            <person name="Bessette D."/>
            <person name="Bloom T."/>
            <person name="Blye J."/>
            <person name="Boguslavskiy L."/>
            <person name="Bonnet C."/>
            <person name="Boukhgalter B."/>
            <person name="Bourzgui I."/>
            <person name="Brown A."/>
            <person name="Cahill P."/>
            <person name="Channer S."/>
            <person name="Cheshatsang Y."/>
            <person name="Chuda L."/>
            <person name="Citroen M."/>
            <person name="Collymore A."/>
            <person name="Cooke P."/>
            <person name="Costello M."/>
            <person name="D'Aco K."/>
            <person name="Daza R."/>
            <person name="De Haan G."/>
            <person name="DeGray S."/>
            <person name="DeMaso C."/>
            <person name="Dhargay N."/>
            <person name="Dooley K."/>
            <person name="Dooley E."/>
            <person name="Doricent M."/>
            <person name="Dorje P."/>
            <person name="Dorjee K."/>
            <person name="Dupes A."/>
            <person name="Elong R."/>
            <person name="Falk J."/>
            <person name="Farina A."/>
            <person name="Faro S."/>
            <person name="Ferguson D."/>
            <person name="Fisher S."/>
            <person name="Foley C.D."/>
            <person name="Franke A."/>
            <person name="Friedrich D."/>
            <person name="Gadbois L."/>
            <person name="Gearin G."/>
            <person name="Gearin C.R."/>
            <person name="Giannoukos G."/>
            <person name="Goode T."/>
            <person name="Graham J."/>
            <person name="Grandbois E."/>
            <person name="Grewal S."/>
            <person name="Gyaltsen K."/>
            <person name="Hafez N."/>
            <person name="Hagos B."/>
            <person name="Hall J."/>
            <person name="Henson C."/>
            <person name="Hollinger A."/>
            <person name="Honan T."/>
            <person name="Huard M.D."/>
            <person name="Hughes L."/>
            <person name="Hurhula B."/>
            <person name="Husby M.E."/>
            <person name="Kamat A."/>
            <person name="Kanga B."/>
            <person name="Kashin S."/>
            <person name="Khazanovich D."/>
            <person name="Kisner P."/>
            <person name="Lance K."/>
            <person name="Lara M."/>
            <person name="Lee W."/>
            <person name="Lennon N."/>
            <person name="Letendre F."/>
            <person name="LeVine R."/>
            <person name="Lipovsky A."/>
            <person name="Liu X."/>
            <person name="Liu J."/>
            <person name="Liu S."/>
            <person name="Lokyitsang T."/>
            <person name="Lokyitsang Y."/>
            <person name="Lubonja R."/>
            <person name="Lui A."/>
            <person name="MacDonald P."/>
            <person name="Magnisalis V."/>
            <person name="Maru K."/>
            <person name="Matthews C."/>
            <person name="McCusker W."/>
            <person name="McDonough S."/>
            <person name="Mehta T."/>
            <person name="Meldrim J."/>
            <person name="Meneus L."/>
            <person name="Mihai O."/>
            <person name="Mihalev A."/>
            <person name="Mihova T."/>
            <person name="Mittelman R."/>
            <person name="Mlenga V."/>
            <person name="Montmayeur A."/>
            <person name="Mulrain L."/>
            <person name="Navidi A."/>
            <person name="Naylor J."/>
            <person name="Negash T."/>
            <person name="Nguyen T."/>
            <person name="Nguyen N."/>
            <person name="Nicol R."/>
            <person name="Norbu C."/>
            <person name="Norbu N."/>
            <person name="Novod N."/>
            <person name="O'Neill B."/>
            <person name="Osman S."/>
            <person name="Markiewicz E."/>
            <person name="Oyono O.L."/>
            <person name="Patti C."/>
            <person name="Phunkhang P."/>
            <person name="Pierre F."/>
            <person name="Priest M."/>
            <person name="Raghuraman S."/>
            <person name="Rege F."/>
            <person name="Reyes R."/>
            <person name="Rise C."/>
            <person name="Rogov P."/>
            <person name="Ross K."/>
            <person name="Ryan E."/>
            <person name="Settipalli S."/>
            <person name="Shea T."/>
            <person name="Sherpa N."/>
            <person name="Shi L."/>
            <person name="Shih D."/>
            <person name="Sparrow T."/>
            <person name="Spaulding J."/>
            <person name="Stalker J."/>
            <person name="Stange-Thomann N."/>
            <person name="Stavropoulos S."/>
            <person name="Stone C."/>
            <person name="Strader C."/>
            <person name="Tesfaye S."/>
            <person name="Thomson T."/>
            <person name="Thoulutsang Y."/>
            <person name="Thoulutsang D."/>
            <person name="Topham K."/>
            <person name="Topping I."/>
            <person name="Tsamla T."/>
            <person name="Vassiliev H."/>
            <person name="Vo A."/>
            <person name="Wangchuk T."/>
            <person name="Wangdi T."/>
            <person name="Weiand M."/>
            <person name="Wilkinson J."/>
            <person name="Wilson A."/>
            <person name="Yadav S."/>
            <person name="Young G."/>
            <person name="Yu Q."/>
            <person name="Zembek L."/>
            <person name="Zhong D."/>
            <person name="Zimmer A."/>
            <person name="Zwirko Z."/>
            <person name="Jaffe D.B."/>
            <person name="Alvarez P."/>
            <person name="Brockman W."/>
            <person name="Butler J."/>
            <person name="Chin C."/>
            <person name="Gnerre S."/>
            <person name="Grabherr M."/>
            <person name="Kleber M."/>
            <person name="Mauceli E."/>
            <person name="MacCallum I."/>
        </authorList>
    </citation>
    <scope>NUCLEOTIDE SEQUENCE [LARGE SCALE GENOMIC DNA]</scope>
    <source>
        <strain evidence="2">white501</strain>
    </source>
</reference>
<proteinExistence type="predicted"/>